<proteinExistence type="inferred from homology"/>
<comment type="subcellular location">
    <subcellularLocation>
        <location evidence="2">Cytoplasm</location>
    </subcellularLocation>
    <subcellularLocation>
        <location evidence="1">Nucleus</location>
    </subcellularLocation>
</comment>
<keyword evidence="4" id="KW-0963">Cytoplasm</keyword>
<comment type="function">
    <text evidence="7">Component of the COP9 signalosome complex (CSN), a complex involved in various cellular and developmental processes. The CSN complex is an essential regulator of the ubiquitin (Ubl) conjugation pathway by mediating the deneddylation of the cullin subunits of SCF-type E3 ligase complexes, leading to decrease the Ubl ligase activity of SCF-type complexes such as SCF, CSA or DDB2. The complex is also involved in phosphorylation of p53/TP53, JUN, I-kappa-B-alpha/NFKBIA, ITPK1 and IRF8/ICSBP, possibly via its association with CK2 and PKD kinases. CSN-dependent phosphorylation of TP53 and JUN promotes and protects degradation by the Ubl system, respectively.</text>
</comment>
<dbReference type="PANTHER" id="PTHR15350:SF7">
    <property type="entry name" value="COP9 SIGNALOSOME COMPLEX SUBUNIT 7A"/>
    <property type="match status" value="1"/>
</dbReference>
<keyword evidence="6" id="KW-0539">Nucleus</keyword>
<evidence type="ECO:0000313" key="12">
    <source>
        <dbReference type="Proteomes" id="UP000335636"/>
    </source>
</evidence>
<dbReference type="Pfam" id="PF22061">
    <property type="entry name" value="CSN7_HB_subdom"/>
    <property type="match status" value="2"/>
</dbReference>
<dbReference type="Pfam" id="PF01399">
    <property type="entry name" value="PCI"/>
    <property type="match status" value="1"/>
</dbReference>
<reference evidence="11" key="1">
    <citation type="submission" date="2019-04" db="EMBL/GenBank/DDBJ databases">
        <authorList>
            <person name="Alioto T."/>
            <person name="Alioto T."/>
        </authorList>
    </citation>
    <scope>NUCLEOTIDE SEQUENCE [LARGE SCALE GENOMIC DNA]</scope>
</reference>
<gene>
    <name evidence="11" type="ORF">MONAX_5E040079</name>
</gene>
<evidence type="ECO:0000256" key="9">
    <source>
        <dbReference type="SAM" id="MobiDB-lite"/>
    </source>
</evidence>
<feature type="domain" description="PCI" evidence="10">
    <location>
        <begin position="370"/>
        <end position="440"/>
    </location>
</feature>
<dbReference type="GO" id="GO:0005737">
    <property type="term" value="C:cytoplasm"/>
    <property type="evidence" value="ECO:0007669"/>
    <property type="project" value="UniProtKB-SubCell"/>
</dbReference>
<evidence type="ECO:0000256" key="4">
    <source>
        <dbReference type="ARBA" id="ARBA00022490"/>
    </source>
</evidence>
<dbReference type="PANTHER" id="PTHR15350">
    <property type="entry name" value="COP9 SIGNALOSOME COMPLEX SUBUNIT 7/DENDRITIC CELL PROTEIN GA17"/>
    <property type="match status" value="1"/>
</dbReference>
<evidence type="ECO:0000256" key="8">
    <source>
        <dbReference type="SAM" id="Coils"/>
    </source>
</evidence>
<dbReference type="InterPro" id="IPR045237">
    <property type="entry name" value="COPS7/eIF3m"/>
</dbReference>
<comment type="caution">
    <text evidence="11">The sequence shown here is derived from an EMBL/GenBank/DDBJ whole genome shotgun (WGS) entry which is preliminary data.</text>
</comment>
<keyword evidence="5" id="KW-0736">Signalosome</keyword>
<evidence type="ECO:0000259" key="10">
    <source>
        <dbReference type="SMART" id="SM00088"/>
    </source>
</evidence>
<feature type="region of interest" description="Disordered" evidence="9">
    <location>
        <begin position="490"/>
        <end position="538"/>
    </location>
</feature>
<dbReference type="SMART" id="SM00088">
    <property type="entry name" value="PINT"/>
    <property type="match status" value="2"/>
</dbReference>
<dbReference type="EMBL" id="CABDUW010002250">
    <property type="protein sequence ID" value="VTJ86038.1"/>
    <property type="molecule type" value="Genomic_DNA"/>
</dbReference>
<evidence type="ECO:0000313" key="11">
    <source>
        <dbReference type="EMBL" id="VTJ86038.1"/>
    </source>
</evidence>
<dbReference type="Proteomes" id="UP000335636">
    <property type="component" value="Unassembled WGS sequence"/>
</dbReference>
<protein>
    <recommendedName>
        <fullName evidence="10">PCI domain-containing protein</fullName>
    </recommendedName>
</protein>
<feature type="region of interest" description="Disordered" evidence="9">
    <location>
        <begin position="248"/>
        <end position="277"/>
    </location>
</feature>
<evidence type="ECO:0000256" key="1">
    <source>
        <dbReference type="ARBA" id="ARBA00004123"/>
    </source>
</evidence>
<evidence type="ECO:0000256" key="2">
    <source>
        <dbReference type="ARBA" id="ARBA00004496"/>
    </source>
</evidence>
<feature type="non-terminal residue" evidence="11">
    <location>
        <position position="1"/>
    </location>
</feature>
<dbReference type="GO" id="GO:0010387">
    <property type="term" value="P:COP9 signalosome assembly"/>
    <property type="evidence" value="ECO:0007669"/>
    <property type="project" value="InterPro"/>
</dbReference>
<evidence type="ECO:0000256" key="7">
    <source>
        <dbReference type="ARBA" id="ARBA00025037"/>
    </source>
</evidence>
<sequence>KSLEQLLEVTEQQPHWVRWKTNLPAPDNLSPGSHSSVQPCTEVKVTGQNQEQFLLLAKSAKGAALATLIHQVLEAPGVYVIGELLDMPNVRELAESDFASTFRLLTVFACGTYTDYLAEARNLPPLTEAHLSVVTLAAKVKCIPYAVLLEALALLNVQQLEDLVIEAVYADVLRGSLDQRNQRLEVDYSIGPDIQRQDLSAIAQTLQEWCVGCEVVLSGIEEQVSRANQHKEQQLGLKQQIESEEKLRTAAGGDGAAAPPGALEDEPSSSRQPEPRFPQLSTAMSAEVKVTGQNQEQFLLLAKSAKGAALATLIHQVLEAPGVYVIGELLDMPSVRELAESDFASTFRLLTVFAYGTYTDYLAEARNLPPLTEAQKNKLRHLSVVTLAAKVKCIPYAVLLEALALLNVRQLEDLAQVDYSIGPDIQRQDLSAIAQTLQEWCVGCEVVLSGIEEQVSRANQHKEQQLGLKQQIESEVANLKKTIKVTTAAAAAATSQDPEQHLTELRNPAPGTNQRQPSKKASKGKGLGGSAKIWSKSN</sequence>
<feature type="domain" description="PCI" evidence="10">
    <location>
        <begin position="111"/>
        <end position="209"/>
    </location>
</feature>
<accession>A0A5E4CW18</accession>
<evidence type="ECO:0000256" key="3">
    <source>
        <dbReference type="ARBA" id="ARBA00008482"/>
    </source>
</evidence>
<dbReference type="InterPro" id="IPR000717">
    <property type="entry name" value="PCI_dom"/>
</dbReference>
<evidence type="ECO:0000256" key="5">
    <source>
        <dbReference type="ARBA" id="ARBA00022790"/>
    </source>
</evidence>
<dbReference type="AlphaFoldDB" id="A0A5E4CW18"/>
<organism evidence="11 12">
    <name type="scientific">Marmota monax</name>
    <name type="common">Woodchuck</name>
    <dbReference type="NCBI Taxonomy" id="9995"/>
    <lineage>
        <taxon>Eukaryota</taxon>
        <taxon>Metazoa</taxon>
        <taxon>Chordata</taxon>
        <taxon>Craniata</taxon>
        <taxon>Vertebrata</taxon>
        <taxon>Euteleostomi</taxon>
        <taxon>Mammalia</taxon>
        <taxon>Eutheria</taxon>
        <taxon>Euarchontoglires</taxon>
        <taxon>Glires</taxon>
        <taxon>Rodentia</taxon>
        <taxon>Sciuromorpha</taxon>
        <taxon>Sciuridae</taxon>
        <taxon>Xerinae</taxon>
        <taxon>Marmotini</taxon>
        <taxon>Marmota</taxon>
    </lineage>
</organism>
<name>A0A5E4CW18_MARMO</name>
<dbReference type="InterPro" id="IPR041481">
    <property type="entry name" value="CSN7_helixI"/>
</dbReference>
<keyword evidence="8" id="KW-0175">Coiled coil</keyword>
<feature type="coiled-coil region" evidence="8">
    <location>
        <begin position="462"/>
        <end position="489"/>
    </location>
</feature>
<comment type="similarity">
    <text evidence="3">Belongs to the CSN7/EIF3M family. CSN7 subfamily.</text>
</comment>
<evidence type="ECO:0000256" key="6">
    <source>
        <dbReference type="ARBA" id="ARBA00023242"/>
    </source>
</evidence>
<keyword evidence="12" id="KW-1185">Reference proteome</keyword>
<dbReference type="Pfam" id="PF18392">
    <property type="entry name" value="CSN7a_helixI"/>
    <property type="match status" value="2"/>
</dbReference>
<dbReference type="GO" id="GO:0008180">
    <property type="term" value="C:COP9 signalosome"/>
    <property type="evidence" value="ECO:0007669"/>
    <property type="project" value="UniProtKB-KW"/>
</dbReference>